<evidence type="ECO:0000256" key="2">
    <source>
        <dbReference type="ARBA" id="ARBA00022475"/>
    </source>
</evidence>
<dbReference type="InterPro" id="IPR044492">
    <property type="entry name" value="P_typ_ATPase_HD_dom"/>
</dbReference>
<dbReference type="SMART" id="SM00831">
    <property type="entry name" value="Cation_ATPase_N"/>
    <property type="match status" value="1"/>
</dbReference>
<keyword evidence="7 10" id="KW-1133">Transmembrane helix</keyword>
<keyword evidence="8 10" id="KW-0472">Membrane</keyword>
<dbReference type="InterPro" id="IPR008250">
    <property type="entry name" value="ATPase_P-typ_transduc_dom_A_sf"/>
</dbReference>
<comment type="subcellular location">
    <subcellularLocation>
        <location evidence="1">Cell membrane</location>
        <topology evidence="1">Multi-pass membrane protein</topology>
    </subcellularLocation>
</comment>
<dbReference type="EMBL" id="JACEFI010000001">
    <property type="protein sequence ID" value="KAH0601377.1"/>
    <property type="molecule type" value="Genomic_DNA"/>
</dbReference>
<feature type="transmembrane region" description="Helical" evidence="10">
    <location>
        <begin position="895"/>
        <end position="915"/>
    </location>
</feature>
<evidence type="ECO:0000256" key="3">
    <source>
        <dbReference type="ARBA" id="ARBA00022692"/>
    </source>
</evidence>
<dbReference type="InterPro" id="IPR023214">
    <property type="entry name" value="HAD_sf"/>
</dbReference>
<dbReference type="PRINTS" id="PR00121">
    <property type="entry name" value="NAKATPASE"/>
</dbReference>
<dbReference type="Pfam" id="PF00690">
    <property type="entry name" value="Cation_ATPase_N"/>
    <property type="match status" value="1"/>
</dbReference>
<feature type="transmembrane region" description="Helical" evidence="10">
    <location>
        <begin position="936"/>
        <end position="964"/>
    </location>
</feature>
<organism evidence="12 13">
    <name type="scientific">Metarhizium humberi</name>
    <dbReference type="NCBI Taxonomy" id="2596975"/>
    <lineage>
        <taxon>Eukaryota</taxon>
        <taxon>Fungi</taxon>
        <taxon>Dikarya</taxon>
        <taxon>Ascomycota</taxon>
        <taxon>Pezizomycotina</taxon>
        <taxon>Sordariomycetes</taxon>
        <taxon>Hypocreomycetidae</taxon>
        <taxon>Hypocreales</taxon>
        <taxon>Clavicipitaceae</taxon>
        <taxon>Metarhizium</taxon>
    </lineage>
</organism>
<evidence type="ECO:0000313" key="13">
    <source>
        <dbReference type="Proteomes" id="UP000764110"/>
    </source>
</evidence>
<feature type="transmembrane region" description="Helical" evidence="10">
    <location>
        <begin position="865"/>
        <end position="889"/>
    </location>
</feature>
<dbReference type="InterPro" id="IPR023298">
    <property type="entry name" value="ATPase_P-typ_TM_dom_sf"/>
</dbReference>
<dbReference type="Gene3D" id="3.40.1110.10">
    <property type="entry name" value="Calcium-transporting ATPase, cytoplasmic domain N"/>
    <property type="match status" value="1"/>
</dbReference>
<evidence type="ECO:0000256" key="9">
    <source>
        <dbReference type="SAM" id="MobiDB-lite"/>
    </source>
</evidence>
<dbReference type="NCBIfam" id="TIGR01494">
    <property type="entry name" value="ATPase_P-type"/>
    <property type="match status" value="2"/>
</dbReference>
<feature type="transmembrane region" description="Helical" evidence="10">
    <location>
        <begin position="154"/>
        <end position="174"/>
    </location>
</feature>
<feature type="compositionally biased region" description="Basic and acidic residues" evidence="9">
    <location>
        <begin position="1"/>
        <end position="28"/>
    </location>
</feature>
<comment type="caution">
    <text evidence="12">The sequence shown here is derived from an EMBL/GenBank/DDBJ whole genome shotgun (WGS) entry which is preliminary data.</text>
</comment>
<dbReference type="InterPro" id="IPR023299">
    <property type="entry name" value="ATPase_P-typ_cyto_dom_N"/>
</dbReference>
<keyword evidence="3 10" id="KW-0812">Transmembrane</keyword>
<dbReference type="GO" id="GO:0005886">
    <property type="term" value="C:plasma membrane"/>
    <property type="evidence" value="ECO:0007669"/>
    <property type="project" value="UniProtKB-SubCell"/>
</dbReference>
<keyword evidence="5" id="KW-0067">ATP-binding</keyword>
<dbReference type="Gene3D" id="2.70.150.10">
    <property type="entry name" value="Calcium-transporting ATPase, cytoplasmic transduction domain A"/>
    <property type="match status" value="1"/>
</dbReference>
<keyword evidence="13" id="KW-1185">Reference proteome</keyword>
<dbReference type="SFLD" id="SFLDG00002">
    <property type="entry name" value="C1.7:_P-type_atpase_like"/>
    <property type="match status" value="1"/>
</dbReference>
<dbReference type="SUPFAM" id="SSF81653">
    <property type="entry name" value="Calcium ATPase, transduction domain A"/>
    <property type="match status" value="1"/>
</dbReference>
<name>A0A9P8MKC7_9HYPO</name>
<dbReference type="SUPFAM" id="SSF81660">
    <property type="entry name" value="Metal cation-transporting ATPase, ATP-binding domain N"/>
    <property type="match status" value="1"/>
</dbReference>
<evidence type="ECO:0000256" key="1">
    <source>
        <dbReference type="ARBA" id="ARBA00004651"/>
    </source>
</evidence>
<evidence type="ECO:0000313" key="12">
    <source>
        <dbReference type="EMBL" id="KAH0601377.1"/>
    </source>
</evidence>
<dbReference type="PROSITE" id="PS00154">
    <property type="entry name" value="ATPASE_E1_E2"/>
    <property type="match status" value="1"/>
</dbReference>
<feature type="domain" description="Cation-transporting P-type ATPase N-terminal" evidence="11">
    <location>
        <begin position="102"/>
        <end position="175"/>
    </location>
</feature>
<dbReference type="GO" id="GO:0016887">
    <property type="term" value="F:ATP hydrolysis activity"/>
    <property type="evidence" value="ECO:0007669"/>
    <property type="project" value="InterPro"/>
</dbReference>
<dbReference type="GO" id="GO:0005524">
    <property type="term" value="F:ATP binding"/>
    <property type="evidence" value="ECO:0007669"/>
    <property type="project" value="UniProtKB-KW"/>
</dbReference>
<dbReference type="InterPro" id="IPR004014">
    <property type="entry name" value="ATPase_P-typ_cation-transptr_N"/>
</dbReference>
<evidence type="ECO:0000256" key="10">
    <source>
        <dbReference type="SAM" id="Phobius"/>
    </source>
</evidence>
<dbReference type="InterPro" id="IPR001757">
    <property type="entry name" value="P_typ_ATPase"/>
</dbReference>
<keyword evidence="4" id="KW-0547">Nucleotide-binding</keyword>
<evidence type="ECO:0000256" key="5">
    <source>
        <dbReference type="ARBA" id="ARBA00022840"/>
    </source>
</evidence>
<dbReference type="Gene3D" id="1.20.1110.10">
    <property type="entry name" value="Calcium-transporting ATPase, transmembrane domain"/>
    <property type="match status" value="1"/>
</dbReference>
<dbReference type="GO" id="GO:0030007">
    <property type="term" value="P:intracellular potassium ion homeostasis"/>
    <property type="evidence" value="ECO:0007669"/>
    <property type="project" value="TreeGrafter"/>
</dbReference>
<dbReference type="GO" id="GO:1990573">
    <property type="term" value="P:potassium ion import across plasma membrane"/>
    <property type="evidence" value="ECO:0007669"/>
    <property type="project" value="TreeGrafter"/>
</dbReference>
<keyword evidence="6" id="KW-1278">Translocase</keyword>
<evidence type="ECO:0000256" key="7">
    <source>
        <dbReference type="ARBA" id="ARBA00022989"/>
    </source>
</evidence>
<evidence type="ECO:0000259" key="11">
    <source>
        <dbReference type="SMART" id="SM00831"/>
    </source>
</evidence>
<dbReference type="GO" id="GO:0036376">
    <property type="term" value="P:sodium ion export across plasma membrane"/>
    <property type="evidence" value="ECO:0007669"/>
    <property type="project" value="TreeGrafter"/>
</dbReference>
<dbReference type="SFLD" id="SFLDS00003">
    <property type="entry name" value="Haloacid_Dehalogenase"/>
    <property type="match status" value="1"/>
</dbReference>
<dbReference type="SUPFAM" id="SSF56784">
    <property type="entry name" value="HAD-like"/>
    <property type="match status" value="1"/>
</dbReference>
<dbReference type="Pfam" id="PF13246">
    <property type="entry name" value="Cation_ATPase"/>
    <property type="match status" value="1"/>
</dbReference>
<dbReference type="PANTHER" id="PTHR43294:SF21">
    <property type="entry name" value="CATION TRANSPORTING ATPASE"/>
    <property type="match status" value="1"/>
</dbReference>
<keyword evidence="2" id="KW-1003">Cell membrane</keyword>
<reference evidence="12 13" key="1">
    <citation type="submission" date="2020-07" db="EMBL/GenBank/DDBJ databases">
        <title>Metarhizium humberi genome.</title>
        <authorList>
            <person name="Lysoe E."/>
        </authorList>
    </citation>
    <scope>NUCLEOTIDE SEQUENCE [LARGE SCALE GENOMIC DNA]</scope>
    <source>
        <strain evidence="12 13">ESALQ1638</strain>
    </source>
</reference>
<feature type="region of interest" description="Disordered" evidence="9">
    <location>
        <begin position="1"/>
        <end position="49"/>
    </location>
</feature>
<dbReference type="Proteomes" id="UP000764110">
    <property type="component" value="Unassembled WGS sequence"/>
</dbReference>
<proteinExistence type="predicted"/>
<feature type="transmembrane region" description="Helical" evidence="10">
    <location>
        <begin position="345"/>
        <end position="370"/>
    </location>
</feature>
<dbReference type="InterPro" id="IPR018303">
    <property type="entry name" value="ATPase_P-typ_P_site"/>
</dbReference>
<dbReference type="InterPro" id="IPR059000">
    <property type="entry name" value="ATPase_P-type_domA"/>
</dbReference>
<dbReference type="Pfam" id="PF00689">
    <property type="entry name" value="Cation_ATPase_C"/>
    <property type="match status" value="1"/>
</dbReference>
<feature type="transmembrane region" description="Helical" evidence="10">
    <location>
        <begin position="390"/>
        <end position="415"/>
    </location>
</feature>
<feature type="transmembrane region" description="Helical" evidence="10">
    <location>
        <begin position="186"/>
        <end position="205"/>
    </location>
</feature>
<sequence length="1551" mass="170309">MSSEKPEDSHVADRIRWRDEEEGHDRQRSRSRPGLRRASSTDSLAIRSVHGRTTVDPAVTLPIQYRTVSFQIEESKGKERAELIRASEVAAKGVTTDLSDLQWHTITATEVAERLVTSSTDGLSETQAKRRLEEYGKNAPSPPKTNRILTILGYFFKGFGGILLVGSILVFVSWKPLGDPPQLANLALAIVLLAVFFLQAAFTMFQDWSTSRVMSSIKDMLPEQCHVTRDGHMVHMQAEDLVPGDLVTIKAGNKLPADLRFIEVSPDLKFDRSVLTGESRPISATVDHTDVNYLETHNIGLQGTHCIIGSALGIVVATGDRTVFGRIATLTNEPKTGMTTLEKEVLYFVLFICAIMFTMIVAVVIIWAAWLRRDHPDWINVPTLIVDCVSVAVAFIPEGLPIAITAGLTITANLMRKNKILCKSLKTVETLGSVSVICSDKTGTLTQGKMAVTDCSIGTNNLSMEQLHDTMNSGNVNEKPNVFQTFGQLAALGALCNGAEMDAAQADVPVAKRHVFGDATDTAILKFSESVAQGNVAYFRSCWQKVFELAFNSKSKFMIRCFTIARPEALDRTLTAQDASRFQGNDLLLTIKGAPDVLVERCSYYLAPSGEVLELTQGAKATFEHLKNMHSSQGKRCLFLARKIIKGGRLQDGGDYEKSVVEEAQTGLTLVGLVAIVDPLRPEIRDVVSTLRGAGIRISMVTGDFALTALAIAREAGVVTCVHVDGASHLERTTVDIGSASEDNEDMKTVASRRGALVISGPELTTLTDHQWSLLTEYEEVVFARTTPEQKLRIVQEYQKHNVVAMTGDGVNDAPSLKAADVGISMGSGSDIAMEAADMVLLDSFSSVVAAVQYGRVVFDNLKKVIAYLLPAGSFSEFWPVMTSVVFGLPQILSSFLMIIICCFTDCAAATILSFEKPEADVLLRRPRNVKKDRLVNWQLIFHAYAIIGVTETLASFAMAFWYLQRQGIPFKDLWFSFGVLPASINPDYYAEKLNEASSIYFVNLVVMQWFNLMATRTRRLSIFQHPPLFNKKTQNLVTQLAILRRSSFKRHLTHGRYQLMGSKTQATSRSVSNNAWSPVISQLRSLSQGQEEGRPSCGRCVRLKIHCVGSGHQRYKFHDVSTAFAIVNSQVSRRPAASSKAGLGPITTVPSSKVTITASALGSVLEVTDPRYDVFAFGLFMRELPRRLGHSVALDASTAAFVSALRDLRTRQPTPDTIRKYVGALSAVQKSLGDESTAYSAETLCAVFLVMAAQPWLSMKGDRHPSHGLGMSHLLKMLVDRQPHDDFLRTLMASVTVVVILENIFNPAIALEPWIHKVRPLTSREEEAAALKLGLNLRSLDMGWLSKLPELIRNPVENSATIRAYYEMIQTDYPGIKRFGDSVIEARCVGPPTSLPLRVVRAQTQFHAAQCVILSIAIALNAFVGKHFGPGDLAAAERYAFCADAIQLAERARHRRPLAAAHIPLCLIAAWLSSRDAAQQAQLELLMDEYEKDYHLIEMVRGATQGEGRGKEGAIRTFACFPMQTLGGQNGPAGPRAGPEAYCAEYCTIL</sequence>
<dbReference type="InterPro" id="IPR036412">
    <property type="entry name" value="HAD-like_sf"/>
</dbReference>
<dbReference type="InterPro" id="IPR050510">
    <property type="entry name" value="Cation_transp_ATPase_P-type"/>
</dbReference>
<gene>
    <name evidence="12" type="ORF">MHUMG1_00251</name>
</gene>
<protein>
    <recommendedName>
        <fullName evidence="11">Cation-transporting P-type ATPase N-terminal domain-containing protein</fullName>
    </recommendedName>
</protein>
<dbReference type="Pfam" id="PF00122">
    <property type="entry name" value="E1-E2_ATPase"/>
    <property type="match status" value="1"/>
</dbReference>
<dbReference type="Gene3D" id="3.40.50.1000">
    <property type="entry name" value="HAD superfamily/HAD-like"/>
    <property type="match status" value="1"/>
</dbReference>
<dbReference type="PANTHER" id="PTHR43294">
    <property type="entry name" value="SODIUM/POTASSIUM-TRANSPORTING ATPASE SUBUNIT ALPHA"/>
    <property type="match status" value="1"/>
</dbReference>
<dbReference type="GO" id="GO:1902600">
    <property type="term" value="P:proton transmembrane transport"/>
    <property type="evidence" value="ECO:0007669"/>
    <property type="project" value="TreeGrafter"/>
</dbReference>
<dbReference type="SUPFAM" id="SSF81665">
    <property type="entry name" value="Calcium ATPase, transmembrane domain M"/>
    <property type="match status" value="1"/>
</dbReference>
<evidence type="ECO:0000256" key="6">
    <source>
        <dbReference type="ARBA" id="ARBA00022967"/>
    </source>
</evidence>
<dbReference type="FunFam" id="3.40.50.1000:FF:000001">
    <property type="entry name" value="Phospholipid-transporting ATPase IC"/>
    <property type="match status" value="1"/>
</dbReference>
<evidence type="ECO:0000256" key="4">
    <source>
        <dbReference type="ARBA" id="ARBA00022741"/>
    </source>
</evidence>
<dbReference type="SFLD" id="SFLDF00027">
    <property type="entry name" value="p-type_atpase"/>
    <property type="match status" value="1"/>
</dbReference>
<accession>A0A9P8MKC7</accession>
<dbReference type="GO" id="GO:0005391">
    <property type="term" value="F:P-type sodium:potassium-exchanging transporter activity"/>
    <property type="evidence" value="ECO:0007669"/>
    <property type="project" value="TreeGrafter"/>
</dbReference>
<dbReference type="GO" id="GO:0006883">
    <property type="term" value="P:intracellular sodium ion homeostasis"/>
    <property type="evidence" value="ECO:0007669"/>
    <property type="project" value="TreeGrafter"/>
</dbReference>
<evidence type="ECO:0000256" key="8">
    <source>
        <dbReference type="ARBA" id="ARBA00023136"/>
    </source>
</evidence>
<dbReference type="InterPro" id="IPR006068">
    <property type="entry name" value="ATPase_P-typ_cation-transptr_C"/>
</dbReference>
<dbReference type="PRINTS" id="PR00119">
    <property type="entry name" value="CATATPASE"/>
</dbReference>